<evidence type="ECO:0000313" key="3">
    <source>
        <dbReference type="Proteomes" id="UP001251085"/>
    </source>
</evidence>
<proteinExistence type="predicted"/>
<reference evidence="3" key="1">
    <citation type="submission" date="2023-07" db="EMBL/GenBank/DDBJ databases">
        <title>Characterization of two Paracoccaceae strains isolated from Phycosphere and proposal of Xinfangfangia lacusdiani sp. nov.</title>
        <authorList>
            <person name="Deng Y."/>
            <person name="Zhang Y.Q."/>
        </authorList>
    </citation>
    <scope>NUCLEOTIDE SEQUENCE [LARGE SCALE GENOMIC DNA]</scope>
    <source>
        <strain evidence="3">CPCC 101403</strain>
    </source>
</reference>
<dbReference type="Pfam" id="PF16261">
    <property type="entry name" value="DUF4915"/>
    <property type="match status" value="1"/>
</dbReference>
<accession>A0ABU3EJH1</accession>
<dbReference type="InterPro" id="IPR017481">
    <property type="entry name" value="CHP03032"/>
</dbReference>
<dbReference type="NCBIfam" id="TIGR03032">
    <property type="entry name" value="TIGR03032 family protein"/>
    <property type="match status" value="1"/>
</dbReference>
<dbReference type="RefSeq" id="WP_311761486.1">
    <property type="nucleotide sequence ID" value="NZ_JAVRQI010000022.1"/>
</dbReference>
<sequence>MAVTAALPDAPAGGVDAANPEPLVTCSADFSHWLETQDIALALTTYQAGRLFFVGRKPDGGIRAHERLIENCQGLWTDGQSLWTSSAFMLWRFENVLQPGQAMQGGADRRFAPVEGRVTGKIDLHDIAMTQIDGAPRPIFVNTLCNCLATISDRDSFRPLWMPRFISALVAEDRCHLNGLAMDGTRPAYVTAVGTSDVADGWRDQRQAGGVVIDVASGEIAAAGLSMPHSPRLYRGRLWLLNSGTGEFGQIDLRDGSFTPLCFCPGFARGLAFSGNHAVIGLSLPRHGGSFSGLELDQRLARKSATPRCGLLVVDLTSGRVEHWLRFGHTITELYDTAVLPRTRMAEAIGFRNDDIRREIRPEIRSGTDRIMATPHPREGV</sequence>
<organism evidence="2 3">
    <name type="scientific">Paracoccus broussonetiae</name>
    <dbReference type="NCBI Taxonomy" id="3075834"/>
    <lineage>
        <taxon>Bacteria</taxon>
        <taxon>Pseudomonadati</taxon>
        <taxon>Pseudomonadota</taxon>
        <taxon>Alphaproteobacteria</taxon>
        <taxon>Rhodobacterales</taxon>
        <taxon>Paracoccaceae</taxon>
        <taxon>Paracoccus</taxon>
    </lineage>
</organism>
<evidence type="ECO:0000259" key="1">
    <source>
        <dbReference type="Pfam" id="PF16261"/>
    </source>
</evidence>
<dbReference type="SUPFAM" id="SSF63825">
    <property type="entry name" value="YWTD domain"/>
    <property type="match status" value="1"/>
</dbReference>
<dbReference type="EMBL" id="JAVRQI010000022">
    <property type="protein sequence ID" value="MDT1064399.1"/>
    <property type="molecule type" value="Genomic_DNA"/>
</dbReference>
<feature type="domain" description="Conserved hypothetical protein CHP03032" evidence="1">
    <location>
        <begin position="29"/>
        <end position="348"/>
    </location>
</feature>
<evidence type="ECO:0000313" key="2">
    <source>
        <dbReference type="EMBL" id="MDT1064399.1"/>
    </source>
</evidence>
<comment type="caution">
    <text evidence="2">The sequence shown here is derived from an EMBL/GenBank/DDBJ whole genome shotgun (WGS) entry which is preliminary data.</text>
</comment>
<gene>
    <name evidence="2" type="ORF">RM190_21235</name>
</gene>
<protein>
    <submittedName>
        <fullName evidence="2">TIGR03032 family protein</fullName>
    </submittedName>
</protein>
<keyword evidence="3" id="KW-1185">Reference proteome</keyword>
<dbReference type="Proteomes" id="UP001251085">
    <property type="component" value="Unassembled WGS sequence"/>
</dbReference>
<name>A0ABU3EJH1_9RHOB</name>